<feature type="compositionally biased region" description="Basic and acidic residues" evidence="1">
    <location>
        <begin position="228"/>
        <end position="237"/>
    </location>
</feature>
<reference evidence="2 3" key="4">
    <citation type="journal article" date="2011" name="BMC Genomics">
        <title>RNA-Seq improves annotation of protein-coding genes in the cucumber genome.</title>
        <authorList>
            <person name="Li Z."/>
            <person name="Zhang Z."/>
            <person name="Yan P."/>
            <person name="Huang S."/>
            <person name="Fei Z."/>
            <person name="Lin K."/>
        </authorList>
    </citation>
    <scope>NUCLEOTIDE SEQUENCE [LARGE SCALE GENOMIC DNA]</scope>
    <source>
        <strain evidence="3">cv. 9930</strain>
    </source>
</reference>
<feature type="region of interest" description="Disordered" evidence="1">
    <location>
        <begin position="147"/>
        <end position="268"/>
    </location>
</feature>
<name>A0A0A0LY27_CUCSA</name>
<dbReference type="Gramene" id="KGN66673">
    <property type="protein sequence ID" value="KGN66673"/>
    <property type="gene ID" value="Csa_1G657490"/>
</dbReference>
<proteinExistence type="predicted"/>
<evidence type="ECO:0000313" key="3">
    <source>
        <dbReference type="Proteomes" id="UP000029981"/>
    </source>
</evidence>
<feature type="compositionally biased region" description="Low complexity" evidence="1">
    <location>
        <begin position="209"/>
        <end position="221"/>
    </location>
</feature>
<reference evidence="2 3" key="3">
    <citation type="journal article" date="2010" name="BMC Genomics">
        <title>Transcriptome sequencing and comparative analysis of cucumber flowers with different sex types.</title>
        <authorList>
            <person name="Guo S."/>
            <person name="Zheng Y."/>
            <person name="Joung J.G."/>
            <person name="Liu S."/>
            <person name="Zhang Z."/>
            <person name="Crasta O.R."/>
            <person name="Sobral B.W."/>
            <person name="Xu Y."/>
            <person name="Huang S."/>
            <person name="Fei Z."/>
        </authorList>
    </citation>
    <scope>NUCLEOTIDE SEQUENCE [LARGE SCALE GENOMIC DNA]</scope>
    <source>
        <strain evidence="3">cv. 9930</strain>
    </source>
</reference>
<keyword evidence="3" id="KW-1185">Reference proteome</keyword>
<evidence type="ECO:0000256" key="1">
    <source>
        <dbReference type="SAM" id="MobiDB-lite"/>
    </source>
</evidence>
<reference evidence="2 3" key="1">
    <citation type="journal article" date="2009" name="Nat. Genet.">
        <title>The genome of the cucumber, Cucumis sativus L.</title>
        <authorList>
            <person name="Huang S."/>
            <person name="Li R."/>
            <person name="Zhang Z."/>
            <person name="Li L."/>
            <person name="Gu X."/>
            <person name="Fan W."/>
            <person name="Lucas W.J."/>
            <person name="Wang X."/>
            <person name="Xie B."/>
            <person name="Ni P."/>
            <person name="Ren Y."/>
            <person name="Zhu H."/>
            <person name="Li J."/>
            <person name="Lin K."/>
            <person name="Jin W."/>
            <person name="Fei Z."/>
            <person name="Li G."/>
            <person name="Staub J."/>
            <person name="Kilian A."/>
            <person name="van der Vossen E.A."/>
            <person name="Wu Y."/>
            <person name="Guo J."/>
            <person name="He J."/>
            <person name="Jia Z."/>
            <person name="Ren Y."/>
            <person name="Tian G."/>
            <person name="Lu Y."/>
            <person name="Ruan J."/>
            <person name="Qian W."/>
            <person name="Wang M."/>
            <person name="Huang Q."/>
            <person name="Li B."/>
            <person name="Xuan Z."/>
            <person name="Cao J."/>
            <person name="Asan"/>
            <person name="Wu Z."/>
            <person name="Zhang J."/>
            <person name="Cai Q."/>
            <person name="Bai Y."/>
            <person name="Zhao B."/>
            <person name="Han Y."/>
            <person name="Li Y."/>
            <person name="Li X."/>
            <person name="Wang S."/>
            <person name="Shi Q."/>
            <person name="Liu S."/>
            <person name="Cho W.K."/>
            <person name="Kim J.Y."/>
            <person name="Xu Y."/>
            <person name="Heller-Uszynska K."/>
            <person name="Miao H."/>
            <person name="Cheng Z."/>
            <person name="Zhang S."/>
            <person name="Wu J."/>
            <person name="Yang Y."/>
            <person name="Kang H."/>
            <person name="Li M."/>
            <person name="Liang H."/>
            <person name="Ren X."/>
            <person name="Shi Z."/>
            <person name="Wen M."/>
            <person name="Jian M."/>
            <person name="Yang H."/>
            <person name="Zhang G."/>
            <person name="Yang Z."/>
            <person name="Chen R."/>
            <person name="Liu S."/>
            <person name="Li J."/>
            <person name="Ma L."/>
            <person name="Liu H."/>
            <person name="Zhou Y."/>
            <person name="Zhao J."/>
            <person name="Fang X."/>
            <person name="Li G."/>
            <person name="Fang L."/>
            <person name="Li Y."/>
            <person name="Liu D."/>
            <person name="Zheng H."/>
            <person name="Zhang Y."/>
            <person name="Qin N."/>
            <person name="Li Z."/>
            <person name="Yang G."/>
            <person name="Yang S."/>
            <person name="Bolund L."/>
            <person name="Kristiansen K."/>
            <person name="Zheng H."/>
            <person name="Li S."/>
            <person name="Zhang X."/>
            <person name="Yang H."/>
            <person name="Wang J."/>
            <person name="Sun R."/>
            <person name="Zhang B."/>
            <person name="Jiang S."/>
            <person name="Wang J."/>
            <person name="Du Y."/>
            <person name="Li S."/>
        </authorList>
    </citation>
    <scope>NUCLEOTIDE SEQUENCE [LARGE SCALE GENOMIC DNA]</scope>
    <source>
        <strain evidence="3">cv. 9930</strain>
    </source>
</reference>
<dbReference type="InterPro" id="IPR051591">
    <property type="entry name" value="UPF0224_FAM112_RNA_Proc"/>
</dbReference>
<dbReference type="PANTHER" id="PTHR21402:SF10">
    <property type="entry name" value="U11_U12 SMALL NUCLEAR RIBONUCLEOPROTEIN 48 KDA PROTEIN"/>
    <property type="match status" value="1"/>
</dbReference>
<dbReference type="PANTHER" id="PTHR21402">
    <property type="entry name" value="GAMETOCYTE SPECIFIC FACTOR 1-RELATED"/>
    <property type="match status" value="1"/>
</dbReference>
<dbReference type="AlphaFoldDB" id="A0A0A0LY27"/>
<organism evidence="2 3">
    <name type="scientific">Cucumis sativus</name>
    <name type="common">Cucumber</name>
    <dbReference type="NCBI Taxonomy" id="3659"/>
    <lineage>
        <taxon>Eukaryota</taxon>
        <taxon>Viridiplantae</taxon>
        <taxon>Streptophyta</taxon>
        <taxon>Embryophyta</taxon>
        <taxon>Tracheophyta</taxon>
        <taxon>Spermatophyta</taxon>
        <taxon>Magnoliopsida</taxon>
        <taxon>eudicotyledons</taxon>
        <taxon>Gunneridae</taxon>
        <taxon>Pentapetalae</taxon>
        <taxon>rosids</taxon>
        <taxon>fabids</taxon>
        <taxon>Cucurbitales</taxon>
        <taxon>Cucurbitaceae</taxon>
        <taxon>Benincaseae</taxon>
        <taxon>Cucumis</taxon>
    </lineage>
</organism>
<accession>A0A0A0LY27</accession>
<gene>
    <name evidence="2" type="ORF">Csa_1G657490</name>
</gene>
<reference evidence="2 3" key="2">
    <citation type="journal article" date="2009" name="PLoS ONE">
        <title>An integrated genetic and cytogenetic map of the cucumber genome.</title>
        <authorList>
            <person name="Ren Y."/>
            <person name="Zhang Z."/>
            <person name="Liu J."/>
            <person name="Staub J.E."/>
            <person name="Han Y."/>
            <person name="Cheng Z."/>
            <person name="Li X."/>
            <person name="Lu J."/>
            <person name="Miao H."/>
            <person name="Kang H."/>
            <person name="Xie B."/>
            <person name="Gu X."/>
            <person name="Wang X."/>
            <person name="Du Y."/>
            <person name="Jin W."/>
            <person name="Huang S."/>
        </authorList>
    </citation>
    <scope>NUCLEOTIDE SEQUENCE [LARGE SCALE GENOMIC DNA]</scope>
    <source>
        <strain evidence="3">cv. 9930</strain>
    </source>
</reference>
<dbReference type="Proteomes" id="UP000029981">
    <property type="component" value="Chromosome 1"/>
</dbReference>
<protein>
    <submittedName>
        <fullName evidence="2">Uncharacterized protein</fullName>
    </submittedName>
</protein>
<dbReference type="EMBL" id="CM002922">
    <property type="protein sequence ID" value="KGN66673.1"/>
    <property type="molecule type" value="Genomic_DNA"/>
</dbReference>
<sequence>MRISLFRVSEYNYISQRACEERKRCCNYRPIIEHDGLPKKQSHNEDANKTKTREELLAEERDYKRRRMSYRGKKAKRSTLQVISSLKFLLILLSVEGYKRYIEEYVEEIMKAGGIGRFVKGPEERGIKSEQPSDHNLTRNIIADVHTRGSNGSYGDARHSSGHSKKQSNYDSRYLASEKPQKSHYGYPNDRDDEVTAETRHHETKKLASSSSHGRSSSSSRSGGGSSARKDSHKLRASDSQSHGYTPSDCRGELEDEYFTVSRLSKSR</sequence>
<evidence type="ECO:0000313" key="2">
    <source>
        <dbReference type="EMBL" id="KGN66673.1"/>
    </source>
</evidence>
<dbReference type="STRING" id="3659.A0A0A0LY27"/>